<gene>
    <name evidence="15" type="ORF">GC097_02480</name>
</gene>
<dbReference type="InterPro" id="IPR010559">
    <property type="entry name" value="Sig_transdc_His_kin_internal"/>
</dbReference>
<evidence type="ECO:0000256" key="1">
    <source>
        <dbReference type="ARBA" id="ARBA00004651"/>
    </source>
</evidence>
<keyword evidence="6" id="KW-0547">Nucleotide-binding</keyword>
<feature type="coiled-coil region" evidence="12">
    <location>
        <begin position="340"/>
        <end position="375"/>
    </location>
</feature>
<evidence type="ECO:0000256" key="3">
    <source>
        <dbReference type="ARBA" id="ARBA00022553"/>
    </source>
</evidence>
<dbReference type="PANTHER" id="PTHR34220:SF11">
    <property type="entry name" value="SENSOR PROTEIN KINASE HPTS"/>
    <property type="match status" value="1"/>
</dbReference>
<dbReference type="SUPFAM" id="SSF158472">
    <property type="entry name" value="HAMP domain-like"/>
    <property type="match status" value="1"/>
</dbReference>
<organism evidence="15 16">
    <name type="scientific">Paenibacillus planticolens</name>
    <dbReference type="NCBI Taxonomy" id="2654976"/>
    <lineage>
        <taxon>Bacteria</taxon>
        <taxon>Bacillati</taxon>
        <taxon>Bacillota</taxon>
        <taxon>Bacilli</taxon>
        <taxon>Bacillales</taxon>
        <taxon>Paenibacillaceae</taxon>
        <taxon>Paenibacillus</taxon>
    </lineage>
</organism>
<keyword evidence="10" id="KW-0902">Two-component regulatory system</keyword>
<evidence type="ECO:0000256" key="6">
    <source>
        <dbReference type="ARBA" id="ARBA00022741"/>
    </source>
</evidence>
<dbReference type="Pfam" id="PF06580">
    <property type="entry name" value="His_kinase"/>
    <property type="match status" value="1"/>
</dbReference>
<evidence type="ECO:0000256" key="4">
    <source>
        <dbReference type="ARBA" id="ARBA00022679"/>
    </source>
</evidence>
<name>A0ABX1ZFL7_9BACL</name>
<keyword evidence="8" id="KW-0067">ATP-binding</keyword>
<accession>A0ABX1ZFL7</accession>
<keyword evidence="7" id="KW-0418">Kinase</keyword>
<comment type="caution">
    <text evidence="15">The sequence shown here is derived from an EMBL/GenBank/DDBJ whole genome shotgun (WGS) entry which is preliminary data.</text>
</comment>
<evidence type="ECO:0000313" key="15">
    <source>
        <dbReference type="EMBL" id="NOU98888.1"/>
    </source>
</evidence>
<evidence type="ECO:0000256" key="11">
    <source>
        <dbReference type="ARBA" id="ARBA00023136"/>
    </source>
</evidence>
<keyword evidence="16" id="KW-1185">Reference proteome</keyword>
<dbReference type="SUPFAM" id="SSF55874">
    <property type="entry name" value="ATPase domain of HSP90 chaperone/DNA topoisomerase II/histidine kinase"/>
    <property type="match status" value="1"/>
</dbReference>
<evidence type="ECO:0000256" key="9">
    <source>
        <dbReference type="ARBA" id="ARBA00022989"/>
    </source>
</evidence>
<dbReference type="InterPro" id="IPR036890">
    <property type="entry name" value="HATPase_C_sf"/>
</dbReference>
<evidence type="ECO:0000256" key="10">
    <source>
        <dbReference type="ARBA" id="ARBA00023012"/>
    </source>
</evidence>
<dbReference type="InterPro" id="IPR003594">
    <property type="entry name" value="HATPase_dom"/>
</dbReference>
<evidence type="ECO:0000256" key="12">
    <source>
        <dbReference type="SAM" id="Coils"/>
    </source>
</evidence>
<dbReference type="Proteomes" id="UP000618579">
    <property type="component" value="Unassembled WGS sequence"/>
</dbReference>
<dbReference type="Gene3D" id="6.10.340.10">
    <property type="match status" value="1"/>
</dbReference>
<evidence type="ECO:0000313" key="16">
    <source>
        <dbReference type="Proteomes" id="UP000618579"/>
    </source>
</evidence>
<evidence type="ECO:0000256" key="13">
    <source>
        <dbReference type="SAM" id="Phobius"/>
    </source>
</evidence>
<keyword evidence="3" id="KW-0597">Phosphoprotein</keyword>
<dbReference type="InterPro" id="IPR003660">
    <property type="entry name" value="HAMP_dom"/>
</dbReference>
<keyword evidence="2" id="KW-1003">Cell membrane</keyword>
<dbReference type="CDD" id="cd06225">
    <property type="entry name" value="HAMP"/>
    <property type="match status" value="1"/>
</dbReference>
<sequence>MNNPEVTKKFRHYREVIRKTFIIYAIIPVIIITLTSYILSFSILYKTIVTRNHDYNVQISRIIGKIIGSYQEQADHFSKDERTLSYMELNLSNSQLYENLYNFINQRETKANFFLFDDKLKPLVQSSNNIPEYAQDENALQWGPLRRMLDMPEKVVIARQLAFTADSPSLTVGKAIVIGGQVAGFITFDFNKRDLVKLISKNFSTSVVITDNFGYVIASTNDLLVSDLGKIDMNFRDKSGVVQSNDDSQYVMKTEILDGGICIYTLTSIGYFRSILILAGVLLSLLFGMLTLTTYLSARKIADSKTKVIDDIVRAIEIVQNGNLETQLKVNTNDEFQVFAEAYNQMLDDIKNLIEANKEKARQNVLSEIKQLESQFNPHFLFNTLETIRYMVKMNPSSANSMIVVLSKLLRYSINSTITDVSLEEDIEYTKNYLFIQKYRFGNKFDYEIHVDEATLDCIVPKLIVQPIIENAIMHGFANRSSMRVQIKASIAEDTLIVSIADDGEGMEPRILQKVRNILDQNNNNSSHVGLYNVHRRVQLIYGEKYGLDISSEHQGGANVRITMPVDRGGSEHAEGNHR</sequence>
<feature type="domain" description="HAMP" evidence="14">
    <location>
        <begin position="303"/>
        <end position="355"/>
    </location>
</feature>
<keyword evidence="12" id="KW-0175">Coiled coil</keyword>
<dbReference type="EMBL" id="WHNZ01000010">
    <property type="protein sequence ID" value="NOU98888.1"/>
    <property type="molecule type" value="Genomic_DNA"/>
</dbReference>
<evidence type="ECO:0000256" key="5">
    <source>
        <dbReference type="ARBA" id="ARBA00022692"/>
    </source>
</evidence>
<dbReference type="Pfam" id="PF02518">
    <property type="entry name" value="HATPase_c"/>
    <property type="match status" value="1"/>
</dbReference>
<proteinExistence type="predicted"/>
<comment type="subcellular location">
    <subcellularLocation>
        <location evidence="1">Cell membrane</location>
        <topology evidence="1">Multi-pass membrane protein</topology>
    </subcellularLocation>
</comment>
<evidence type="ECO:0000259" key="14">
    <source>
        <dbReference type="PROSITE" id="PS50885"/>
    </source>
</evidence>
<keyword evidence="9 13" id="KW-1133">Transmembrane helix</keyword>
<keyword evidence="4" id="KW-0808">Transferase</keyword>
<dbReference type="PANTHER" id="PTHR34220">
    <property type="entry name" value="SENSOR HISTIDINE KINASE YPDA"/>
    <property type="match status" value="1"/>
</dbReference>
<feature type="transmembrane region" description="Helical" evidence="13">
    <location>
        <begin position="21"/>
        <end position="45"/>
    </location>
</feature>
<dbReference type="InterPro" id="IPR050640">
    <property type="entry name" value="Bact_2-comp_sensor_kinase"/>
</dbReference>
<evidence type="ECO:0000256" key="8">
    <source>
        <dbReference type="ARBA" id="ARBA00022840"/>
    </source>
</evidence>
<feature type="transmembrane region" description="Helical" evidence="13">
    <location>
        <begin position="275"/>
        <end position="298"/>
    </location>
</feature>
<evidence type="ECO:0000256" key="7">
    <source>
        <dbReference type="ARBA" id="ARBA00022777"/>
    </source>
</evidence>
<keyword evidence="11 13" id="KW-0472">Membrane</keyword>
<reference evidence="15 16" key="1">
    <citation type="submission" date="2019-10" db="EMBL/GenBank/DDBJ databases">
        <title>Description of Paenibacillus pedi sp. nov.</title>
        <authorList>
            <person name="Carlier A."/>
            <person name="Qi S."/>
        </authorList>
    </citation>
    <scope>NUCLEOTIDE SEQUENCE [LARGE SCALE GENOMIC DNA]</scope>
    <source>
        <strain evidence="15 16">LMG 31457</strain>
    </source>
</reference>
<dbReference type="PROSITE" id="PS50885">
    <property type="entry name" value="HAMP"/>
    <property type="match status" value="1"/>
</dbReference>
<protein>
    <recommendedName>
        <fullName evidence="14">HAMP domain-containing protein</fullName>
    </recommendedName>
</protein>
<dbReference type="Gene3D" id="3.30.565.10">
    <property type="entry name" value="Histidine kinase-like ATPase, C-terminal domain"/>
    <property type="match status" value="1"/>
</dbReference>
<evidence type="ECO:0000256" key="2">
    <source>
        <dbReference type="ARBA" id="ARBA00022475"/>
    </source>
</evidence>
<dbReference type="RefSeq" id="WP_171681786.1">
    <property type="nucleotide sequence ID" value="NZ_WHNZ01000010.1"/>
</dbReference>
<dbReference type="SMART" id="SM00387">
    <property type="entry name" value="HATPase_c"/>
    <property type="match status" value="1"/>
</dbReference>
<keyword evidence="5 13" id="KW-0812">Transmembrane</keyword>